<sequence length="161" mass="18528">MKYLGLFLFILLFSISCSTRKKVIEKEKVVKIYDTLYKRDSIFITKDKIIMLPSVLTEVISNPCDSSGNLKVLEKVIKIPYGQVKISSDGNNLITKVNTDSISSIYEKQYEIRNEKQLKKISELEKGNKTLKVTPFNWWRVGCIVSLVVNVVFVLKHFKTC</sequence>
<evidence type="ECO:0000256" key="1">
    <source>
        <dbReference type="SAM" id="Phobius"/>
    </source>
</evidence>
<feature type="transmembrane region" description="Helical" evidence="1">
    <location>
        <begin position="138"/>
        <end position="155"/>
    </location>
</feature>
<dbReference type="OrthoDB" id="9963767at2"/>
<evidence type="ECO:0000313" key="2">
    <source>
        <dbReference type="EMBL" id="CVK17216.1"/>
    </source>
</evidence>
<accession>A0A0X3AS50</accession>
<protein>
    <recommendedName>
        <fullName evidence="4">Lipoprotein</fullName>
    </recommendedName>
</protein>
<dbReference type="EMBL" id="FCOR01000024">
    <property type="protein sequence ID" value="CVK17216.1"/>
    <property type="molecule type" value="Genomic_DNA"/>
</dbReference>
<dbReference type="PROSITE" id="PS51257">
    <property type="entry name" value="PROKAR_LIPOPROTEIN"/>
    <property type="match status" value="1"/>
</dbReference>
<proteinExistence type="predicted"/>
<evidence type="ECO:0008006" key="4">
    <source>
        <dbReference type="Google" id="ProtNLM"/>
    </source>
</evidence>
<dbReference type="RefSeq" id="WP_055426373.1">
    <property type="nucleotide sequence ID" value="NZ_FCOR01000024.1"/>
</dbReference>
<keyword evidence="1" id="KW-1133">Transmembrane helix</keyword>
<keyword evidence="1" id="KW-0472">Membrane</keyword>
<dbReference type="Proteomes" id="UP000182761">
    <property type="component" value="Unassembled WGS sequence"/>
</dbReference>
<keyword evidence="3" id="KW-1185">Reference proteome</keyword>
<reference evidence="2 3" key="1">
    <citation type="submission" date="2016-01" db="EMBL/GenBank/DDBJ databases">
        <authorList>
            <person name="McClelland M."/>
            <person name="Jain A."/>
            <person name="Saraogi P."/>
            <person name="Mendelson R."/>
            <person name="Westerman R."/>
            <person name="SanMiguel P."/>
            <person name="Csonka L."/>
        </authorList>
    </citation>
    <scope>NUCLEOTIDE SEQUENCE [LARGE SCALE GENOMIC DNA]</scope>
    <source>
        <strain evidence="2 3">R-53146</strain>
    </source>
</reference>
<dbReference type="AlphaFoldDB" id="A0A0X3AS50"/>
<organism evidence="2 3">
    <name type="scientific">Apibacter mensalis</name>
    <dbReference type="NCBI Taxonomy" id="1586267"/>
    <lineage>
        <taxon>Bacteria</taxon>
        <taxon>Pseudomonadati</taxon>
        <taxon>Bacteroidota</taxon>
        <taxon>Flavobacteriia</taxon>
        <taxon>Flavobacteriales</taxon>
        <taxon>Weeksellaceae</taxon>
        <taxon>Apibacter</taxon>
    </lineage>
</organism>
<name>A0A0X3AS50_9FLAO</name>
<gene>
    <name evidence="2" type="ORF">Ga0061079_1245</name>
</gene>
<keyword evidence="1" id="KW-0812">Transmembrane</keyword>
<evidence type="ECO:0000313" key="3">
    <source>
        <dbReference type="Proteomes" id="UP000182761"/>
    </source>
</evidence>
<dbReference type="STRING" id="1586267.GCA_001418685_02082"/>